<dbReference type="InterPro" id="IPR043504">
    <property type="entry name" value="Peptidase_S1_PA_chymotrypsin"/>
</dbReference>
<gene>
    <name evidence="1" type="ORF">QBZ16_005060</name>
</gene>
<name>A0AAD9IEI0_PROWI</name>
<dbReference type="Gene3D" id="2.40.10.10">
    <property type="entry name" value="Trypsin-like serine proteases"/>
    <property type="match status" value="1"/>
</dbReference>
<dbReference type="Proteomes" id="UP001255856">
    <property type="component" value="Unassembled WGS sequence"/>
</dbReference>
<accession>A0AAD9IEI0</accession>
<evidence type="ECO:0000313" key="1">
    <source>
        <dbReference type="EMBL" id="KAK2076834.1"/>
    </source>
</evidence>
<evidence type="ECO:0000313" key="2">
    <source>
        <dbReference type="Proteomes" id="UP001255856"/>
    </source>
</evidence>
<comment type="caution">
    <text evidence="1">The sequence shown here is derived from an EMBL/GenBank/DDBJ whole genome shotgun (WGS) entry which is preliminary data.</text>
</comment>
<organism evidence="1 2">
    <name type="scientific">Prototheca wickerhamii</name>
    <dbReference type="NCBI Taxonomy" id="3111"/>
    <lineage>
        <taxon>Eukaryota</taxon>
        <taxon>Viridiplantae</taxon>
        <taxon>Chlorophyta</taxon>
        <taxon>core chlorophytes</taxon>
        <taxon>Trebouxiophyceae</taxon>
        <taxon>Chlorellales</taxon>
        <taxon>Chlorellaceae</taxon>
        <taxon>Prototheca</taxon>
    </lineage>
</organism>
<protein>
    <recommendedName>
        <fullName evidence="3">Peptidase S1 domain-containing protein</fullName>
    </recommendedName>
</protein>
<dbReference type="EMBL" id="JASFZW010000008">
    <property type="protein sequence ID" value="KAK2076834.1"/>
    <property type="molecule type" value="Genomic_DNA"/>
</dbReference>
<dbReference type="AlphaFoldDB" id="A0AAD9IEI0"/>
<keyword evidence="2" id="KW-1185">Reference proteome</keyword>
<proteinExistence type="predicted"/>
<sequence length="554" mass="60769">MVFSNVHADTVVLELLQDIPPHWQVTYAGVDARFINEDFAFVGISHPSGDAESIAIGRAKHKLEQPNTDDWNETANEKCSGTKCANYLSLLDEGSMAPGSSGSGLIHAGLRRVVGVASLSQEPYCAGVQPEFGAMSRAWVEGMYRLWPNATADKPIQADYEPYAVPLPTITIGNIVPELSPAVGPATISIQLQQEPTEPVNVTLHVDSTAFRVSLSRYTVSFNSSDWNKPQLVHIQAEEDVPEEEGAAEFRLDLSWPAAWANGTLVQRSKTIRGIARPPIEGTSMLNPIPVPGNDSFYMETEFRMFNPELPLVSENDGPFNPGVVFSYNRSTSDVLLISMCPKSGSIMNDTKLSVEPYGANFQAGGTVLFTSLEVEDDRYTGCSLSFVASPRNADVHLRVHSTYNWSVPGFSIDLEGELAIAMDTLTPAEGLDLLTMKGDRAMKNPENYTESYVVCPGSHLTAFLPEKSGLYHFSTCDNFTNVDTAFDVWSGETLEPIASIDSKGYDCAELEDVPMQAGKPYFAFLRSQRRPEPVRRVQEALRFSATLVEETEL</sequence>
<evidence type="ECO:0008006" key="3">
    <source>
        <dbReference type="Google" id="ProtNLM"/>
    </source>
</evidence>
<reference evidence="1" key="1">
    <citation type="submission" date="2021-01" db="EMBL/GenBank/DDBJ databases">
        <authorList>
            <person name="Eckstrom K.M.E."/>
        </authorList>
    </citation>
    <scope>NUCLEOTIDE SEQUENCE</scope>
    <source>
        <strain evidence="1">UVCC 0001</strain>
    </source>
</reference>